<accession>A0AAV4QR41</accession>
<dbReference type="AlphaFoldDB" id="A0AAV4QR41"/>
<feature type="coiled-coil region" evidence="1">
    <location>
        <begin position="53"/>
        <end position="80"/>
    </location>
</feature>
<evidence type="ECO:0000256" key="1">
    <source>
        <dbReference type="SAM" id="Coils"/>
    </source>
</evidence>
<evidence type="ECO:0000313" key="2">
    <source>
        <dbReference type="EMBL" id="GIY11680.1"/>
    </source>
</evidence>
<proteinExistence type="predicted"/>
<evidence type="ECO:0000313" key="3">
    <source>
        <dbReference type="Proteomes" id="UP001054945"/>
    </source>
</evidence>
<organism evidence="2 3">
    <name type="scientific">Caerostris extrusa</name>
    <name type="common">Bark spider</name>
    <name type="synonym">Caerostris bankana</name>
    <dbReference type="NCBI Taxonomy" id="172846"/>
    <lineage>
        <taxon>Eukaryota</taxon>
        <taxon>Metazoa</taxon>
        <taxon>Ecdysozoa</taxon>
        <taxon>Arthropoda</taxon>
        <taxon>Chelicerata</taxon>
        <taxon>Arachnida</taxon>
        <taxon>Araneae</taxon>
        <taxon>Araneomorphae</taxon>
        <taxon>Entelegynae</taxon>
        <taxon>Araneoidea</taxon>
        <taxon>Araneidae</taxon>
        <taxon>Caerostris</taxon>
    </lineage>
</organism>
<comment type="caution">
    <text evidence="2">The sequence shown here is derived from an EMBL/GenBank/DDBJ whole genome shotgun (WGS) entry which is preliminary data.</text>
</comment>
<sequence>MVEEKDLTDYKAIPAYRNGGFIEFTEDSMDCSGELSLEDTLQFELSMKYIHLRESVMDRMENLKTQFESFKEENEAYLQECRSSLRRMDSIPEDLKIDLEVVSCCHAAVKLFEEKTKFFLEEIDREYETDLVKASLTKQKYLQCFKSRIECEKSTVEEGEEEVETYRLCTLTVAPQNTLSRRQYYGKKSCKKKNIHKMKQLADLVQEKESGNRKNEAKIGFCYEGDYRLS</sequence>
<name>A0AAV4QR41_CAEEX</name>
<dbReference type="Proteomes" id="UP001054945">
    <property type="component" value="Unassembled WGS sequence"/>
</dbReference>
<protein>
    <submittedName>
        <fullName evidence="2">Uncharacterized protein</fullName>
    </submittedName>
</protein>
<keyword evidence="3" id="KW-1185">Reference proteome</keyword>
<reference evidence="2 3" key="1">
    <citation type="submission" date="2021-06" db="EMBL/GenBank/DDBJ databases">
        <title>Caerostris extrusa draft genome.</title>
        <authorList>
            <person name="Kono N."/>
            <person name="Arakawa K."/>
        </authorList>
    </citation>
    <scope>NUCLEOTIDE SEQUENCE [LARGE SCALE GENOMIC DNA]</scope>
</reference>
<gene>
    <name evidence="2" type="primary">AVEN_76141_1</name>
    <name evidence="2" type="ORF">CEXT_724731</name>
</gene>
<dbReference type="EMBL" id="BPLR01006680">
    <property type="protein sequence ID" value="GIY11680.1"/>
    <property type="molecule type" value="Genomic_DNA"/>
</dbReference>
<keyword evidence="1" id="KW-0175">Coiled coil</keyword>